<evidence type="ECO:0000259" key="2">
    <source>
        <dbReference type="Pfam" id="PF10307"/>
    </source>
</evidence>
<reference evidence="3" key="2">
    <citation type="submission" date="2023-05" db="EMBL/GenBank/DDBJ databases">
        <authorList>
            <consortium name="Lawrence Berkeley National Laboratory"/>
            <person name="Steindorff A."/>
            <person name="Hensen N."/>
            <person name="Bonometti L."/>
            <person name="Westerberg I."/>
            <person name="Brannstrom I.O."/>
            <person name="Guillou S."/>
            <person name="Cros-Aarteil S."/>
            <person name="Calhoun S."/>
            <person name="Haridas S."/>
            <person name="Kuo A."/>
            <person name="Mondo S."/>
            <person name="Pangilinan J."/>
            <person name="Riley R."/>
            <person name="Labutti K."/>
            <person name="Andreopoulos B."/>
            <person name="Lipzen A."/>
            <person name="Chen C."/>
            <person name="Yanf M."/>
            <person name="Daum C."/>
            <person name="Ng V."/>
            <person name="Clum A."/>
            <person name="Ohm R."/>
            <person name="Martin F."/>
            <person name="Silar P."/>
            <person name="Natvig D."/>
            <person name="Lalanne C."/>
            <person name="Gautier V."/>
            <person name="Ament-Velasquez S.L."/>
            <person name="Kruys A."/>
            <person name="Hutchinson M.I."/>
            <person name="Powell A.J."/>
            <person name="Barry K."/>
            <person name="Miller A.N."/>
            <person name="Grigoriev I.V."/>
            <person name="Debuchy R."/>
            <person name="Gladieux P."/>
            <person name="Thoren M.H."/>
            <person name="Johannesson H."/>
        </authorList>
    </citation>
    <scope>NUCLEOTIDE SEQUENCE</scope>
    <source>
        <strain evidence="3">CBS 990.96</strain>
    </source>
</reference>
<dbReference type="PANTHER" id="PTHR10335:SF23">
    <property type="entry name" value="OB FOLD-CONTAINING PROTEIN, NUCLEIC ACID BINDING"/>
    <property type="match status" value="1"/>
</dbReference>
<sequence>MFVTTSRNRSLRHIMAPSAFSAFNNGVFNGFSGGSNSNGAASSYTVTAMGRWSILNKQLPTADSIKAIHVYDFDNTLFKTPLPNPKIWNGPTIGTLSNPDCFVNGGWWHDSRILAATGDGIAKEEPRAWEGWWNEKIVELIRLSNKQPDALCVLLTGRSESGFSDLIKRMVASKGLEFDMISLKPAVGPDNQRFQSTIQFKHIFLECLMETFKNSEEIRIYEDRVKHVKSFRDFLSDFNKKQQTHPTRGPINGEVIQVADMVTYLDPVVEVAEVQSIVKDHNAALSRRRHGMRGDRLAIRKSVFYTGYLVRDVDAQRLLGLVQIPQNLPEGELKLHASNIMICPRPCPPNVLHKVGGLGAKMSWQVTGTACFENNIWAAALRPVPATAKYHISSPTPFVVLALRKGARHVDAGKIHNWQPVSPDKAFTFETTVGEKILLRIENENQQADGHYETAPKGVKRKHTSHEDDFRSRQSQHHHQSHQPQPNQNQHHAATNLKNFHHNQNFSGGRGGNSNRGGGGGFRGGGNSGGGGINNNNGGGGQGGGKFNKQRGGKGGRGGRGGGVGGGGNSHGGGGHHHNHHYKSLDDVGGRDSQGGFSQMYEDVQATIPKGPSNPQNPGIYPGLQQSSNQKPPNNQGGGGGGGGGDGVGSYY</sequence>
<dbReference type="GO" id="GO:0000494">
    <property type="term" value="P:box C/D sno(s)RNA 3'-end processing"/>
    <property type="evidence" value="ECO:0007669"/>
    <property type="project" value="TreeGrafter"/>
</dbReference>
<feature type="domain" description="Swiss Army Knife RNA repair protein HAD" evidence="2">
    <location>
        <begin position="80"/>
        <end position="283"/>
    </location>
</feature>
<feature type="compositionally biased region" description="Low complexity" evidence="1">
    <location>
        <begin position="482"/>
        <end position="492"/>
    </location>
</feature>
<feature type="compositionally biased region" description="Gly residues" evidence="1">
    <location>
        <begin position="636"/>
        <end position="652"/>
    </location>
</feature>
<dbReference type="GO" id="GO:0003723">
    <property type="term" value="F:RNA binding"/>
    <property type="evidence" value="ECO:0007669"/>
    <property type="project" value="TreeGrafter"/>
</dbReference>
<dbReference type="AlphaFoldDB" id="A0AAN7BRF8"/>
<organism evidence="3 4">
    <name type="scientific">Podospora fimiseda</name>
    <dbReference type="NCBI Taxonomy" id="252190"/>
    <lineage>
        <taxon>Eukaryota</taxon>
        <taxon>Fungi</taxon>
        <taxon>Dikarya</taxon>
        <taxon>Ascomycota</taxon>
        <taxon>Pezizomycotina</taxon>
        <taxon>Sordariomycetes</taxon>
        <taxon>Sordariomycetidae</taxon>
        <taxon>Sordariales</taxon>
        <taxon>Podosporaceae</taxon>
        <taxon>Podospora</taxon>
    </lineage>
</organism>
<dbReference type="InterPro" id="IPR018812">
    <property type="entry name" value="SAK_HAD"/>
</dbReference>
<gene>
    <name evidence="3" type="ORF">QBC38DRAFT_475953</name>
</gene>
<dbReference type="PANTHER" id="PTHR10335">
    <property type="entry name" value="RRNA 2-O-METHYLTRANSFERASE FIBRILLARIN"/>
    <property type="match status" value="1"/>
</dbReference>
<proteinExistence type="predicted"/>
<feature type="compositionally biased region" description="Gly residues" evidence="1">
    <location>
        <begin position="508"/>
        <end position="546"/>
    </location>
</feature>
<evidence type="ECO:0000313" key="3">
    <source>
        <dbReference type="EMBL" id="KAK4228193.1"/>
    </source>
</evidence>
<evidence type="ECO:0000313" key="4">
    <source>
        <dbReference type="Proteomes" id="UP001301958"/>
    </source>
</evidence>
<dbReference type="EMBL" id="MU865322">
    <property type="protein sequence ID" value="KAK4228193.1"/>
    <property type="molecule type" value="Genomic_DNA"/>
</dbReference>
<dbReference type="GO" id="GO:0031428">
    <property type="term" value="C:box C/D methylation guide snoRNP complex"/>
    <property type="evidence" value="ECO:0007669"/>
    <property type="project" value="TreeGrafter"/>
</dbReference>
<feature type="region of interest" description="Disordered" evidence="1">
    <location>
        <begin position="442"/>
        <end position="652"/>
    </location>
</feature>
<evidence type="ECO:0000256" key="1">
    <source>
        <dbReference type="SAM" id="MobiDB-lite"/>
    </source>
</evidence>
<comment type="caution">
    <text evidence="3">The sequence shown here is derived from an EMBL/GenBank/DDBJ whole genome shotgun (WGS) entry which is preliminary data.</text>
</comment>
<dbReference type="GO" id="GO:0032040">
    <property type="term" value="C:small-subunit processome"/>
    <property type="evidence" value="ECO:0007669"/>
    <property type="project" value="TreeGrafter"/>
</dbReference>
<keyword evidence="4" id="KW-1185">Reference proteome</keyword>
<dbReference type="GO" id="GO:1990259">
    <property type="term" value="F:histone H2AQ104 methyltransferase activity"/>
    <property type="evidence" value="ECO:0007669"/>
    <property type="project" value="TreeGrafter"/>
</dbReference>
<dbReference type="Proteomes" id="UP001301958">
    <property type="component" value="Unassembled WGS sequence"/>
</dbReference>
<accession>A0AAN7BRF8</accession>
<dbReference type="Pfam" id="PF10307">
    <property type="entry name" value="HAD_SAK_1"/>
    <property type="match status" value="1"/>
</dbReference>
<name>A0AAN7BRF8_9PEZI</name>
<dbReference type="GO" id="GO:0008649">
    <property type="term" value="F:rRNA methyltransferase activity"/>
    <property type="evidence" value="ECO:0007669"/>
    <property type="project" value="TreeGrafter"/>
</dbReference>
<feature type="compositionally biased region" description="Gly residues" evidence="1">
    <location>
        <begin position="555"/>
        <end position="573"/>
    </location>
</feature>
<protein>
    <recommendedName>
        <fullName evidence="2">Swiss Army Knife RNA repair protein HAD domain-containing protein</fullName>
    </recommendedName>
</protein>
<reference evidence="3" key="1">
    <citation type="journal article" date="2023" name="Mol. Phylogenet. Evol.">
        <title>Genome-scale phylogeny and comparative genomics of the fungal order Sordariales.</title>
        <authorList>
            <person name="Hensen N."/>
            <person name="Bonometti L."/>
            <person name="Westerberg I."/>
            <person name="Brannstrom I.O."/>
            <person name="Guillou S."/>
            <person name="Cros-Aarteil S."/>
            <person name="Calhoun S."/>
            <person name="Haridas S."/>
            <person name="Kuo A."/>
            <person name="Mondo S."/>
            <person name="Pangilinan J."/>
            <person name="Riley R."/>
            <person name="LaButti K."/>
            <person name="Andreopoulos B."/>
            <person name="Lipzen A."/>
            <person name="Chen C."/>
            <person name="Yan M."/>
            <person name="Daum C."/>
            <person name="Ng V."/>
            <person name="Clum A."/>
            <person name="Steindorff A."/>
            <person name="Ohm R.A."/>
            <person name="Martin F."/>
            <person name="Silar P."/>
            <person name="Natvig D.O."/>
            <person name="Lalanne C."/>
            <person name="Gautier V."/>
            <person name="Ament-Velasquez S.L."/>
            <person name="Kruys A."/>
            <person name="Hutchinson M.I."/>
            <person name="Powell A.J."/>
            <person name="Barry K."/>
            <person name="Miller A.N."/>
            <person name="Grigoriev I.V."/>
            <person name="Debuchy R."/>
            <person name="Gladieux P."/>
            <person name="Hiltunen Thoren M."/>
            <person name="Johannesson H."/>
        </authorList>
    </citation>
    <scope>NUCLEOTIDE SEQUENCE</scope>
    <source>
        <strain evidence="3">CBS 990.96</strain>
    </source>
</reference>
<feature type="compositionally biased region" description="Low complexity" evidence="1">
    <location>
        <begin position="625"/>
        <end position="635"/>
    </location>
</feature>